<dbReference type="Pfam" id="PF18116">
    <property type="entry name" value="SNX17_FERM_C"/>
    <property type="match status" value="1"/>
</dbReference>
<evidence type="ECO:0000256" key="3">
    <source>
        <dbReference type="ARBA" id="ARBA00010883"/>
    </source>
</evidence>
<evidence type="ECO:0000256" key="5">
    <source>
        <dbReference type="ARBA" id="ARBA00022448"/>
    </source>
</evidence>
<evidence type="ECO:0000256" key="12">
    <source>
        <dbReference type="ARBA" id="ARBA00045612"/>
    </source>
</evidence>
<evidence type="ECO:0000256" key="8">
    <source>
        <dbReference type="ARBA" id="ARBA00022927"/>
    </source>
</evidence>
<evidence type="ECO:0000256" key="11">
    <source>
        <dbReference type="ARBA" id="ARBA00023329"/>
    </source>
</evidence>
<proteinExistence type="inferred from homology"/>
<comment type="similarity">
    <text evidence="3">Belongs to the sorting nexin family.</text>
</comment>
<dbReference type="Proteomes" id="UP001374579">
    <property type="component" value="Unassembled WGS sequence"/>
</dbReference>
<dbReference type="Pfam" id="PF00787">
    <property type="entry name" value="PX"/>
    <property type="match status" value="1"/>
</dbReference>
<evidence type="ECO:0000256" key="6">
    <source>
        <dbReference type="ARBA" id="ARBA00022490"/>
    </source>
</evidence>
<dbReference type="GO" id="GO:0030659">
    <property type="term" value="C:cytoplasmic vesicle membrane"/>
    <property type="evidence" value="ECO:0007669"/>
    <property type="project" value="UniProtKB-SubCell"/>
</dbReference>
<comment type="caution">
    <text evidence="16">The sequence shown here is derived from an EMBL/GenBank/DDBJ whole genome shotgun (WGS) entry which is preliminary data.</text>
</comment>
<reference evidence="16 17" key="1">
    <citation type="submission" date="2024-02" db="EMBL/GenBank/DDBJ databases">
        <title>Chromosome-scale genome assembly of the rough periwinkle Littorina saxatilis.</title>
        <authorList>
            <person name="De Jode A."/>
            <person name="Faria R."/>
            <person name="Formenti G."/>
            <person name="Sims Y."/>
            <person name="Smith T.P."/>
            <person name="Tracey A."/>
            <person name="Wood J.M.D."/>
            <person name="Zagrodzka Z.B."/>
            <person name="Johannesson K."/>
            <person name="Butlin R.K."/>
            <person name="Leder E.H."/>
        </authorList>
    </citation>
    <scope>NUCLEOTIDE SEQUENCE [LARGE SCALE GENOMIC DNA]</scope>
    <source>
        <strain evidence="16">Snail1</strain>
        <tissue evidence="16">Muscle</tissue>
    </source>
</reference>
<dbReference type="PROSITE" id="PS50195">
    <property type="entry name" value="PX"/>
    <property type="match status" value="1"/>
</dbReference>
<keyword evidence="8" id="KW-0653">Protein transport</keyword>
<dbReference type="GO" id="GO:0005769">
    <property type="term" value="C:early endosome"/>
    <property type="evidence" value="ECO:0007669"/>
    <property type="project" value="UniProtKB-SubCell"/>
</dbReference>
<gene>
    <name evidence="16" type="ORF">V1264_009585</name>
</gene>
<name>A0AAN9G2W5_9CAEN</name>
<dbReference type="Gene3D" id="2.30.29.30">
    <property type="entry name" value="Pleckstrin-homology domain (PH domain)/Phosphotyrosine-binding domain (PTB)"/>
    <property type="match status" value="1"/>
</dbReference>
<keyword evidence="9" id="KW-0446">Lipid-binding</keyword>
<dbReference type="InterPro" id="IPR001683">
    <property type="entry name" value="PX_dom"/>
</dbReference>
<feature type="region of interest" description="Disordered" evidence="13">
    <location>
        <begin position="386"/>
        <end position="470"/>
    </location>
</feature>
<keyword evidence="17" id="KW-1185">Reference proteome</keyword>
<dbReference type="SUPFAM" id="SSF64268">
    <property type="entry name" value="PX domain"/>
    <property type="match status" value="1"/>
</dbReference>
<dbReference type="InterPro" id="IPR048767">
    <property type="entry name" value="SNX17-31_FERM_F2"/>
</dbReference>
<protein>
    <recommendedName>
        <fullName evidence="4">Sorting nexin-17</fullName>
    </recommendedName>
</protein>
<dbReference type="GO" id="GO:0006886">
    <property type="term" value="P:intracellular protein transport"/>
    <property type="evidence" value="ECO:0007669"/>
    <property type="project" value="TreeGrafter"/>
</dbReference>
<dbReference type="FunFam" id="2.30.29.30:FF:000145">
    <property type="entry name" value="Sorting nexin-17 isoform1"/>
    <property type="match status" value="1"/>
</dbReference>
<keyword evidence="10" id="KW-0472">Membrane</keyword>
<keyword evidence="6" id="KW-0963">Cytoplasm</keyword>
<dbReference type="PANTHER" id="PTHR12431:SF14">
    <property type="entry name" value="LD15323P"/>
    <property type="match status" value="1"/>
</dbReference>
<dbReference type="PROSITE" id="PS50200">
    <property type="entry name" value="RA"/>
    <property type="match status" value="1"/>
</dbReference>
<evidence type="ECO:0000256" key="1">
    <source>
        <dbReference type="ARBA" id="ARBA00004180"/>
    </source>
</evidence>
<evidence type="ECO:0000259" key="15">
    <source>
        <dbReference type="PROSITE" id="PS50200"/>
    </source>
</evidence>
<dbReference type="CDD" id="cd16121">
    <property type="entry name" value="FERM_F1_SNX17"/>
    <property type="match status" value="1"/>
</dbReference>
<dbReference type="EMBL" id="JBAMIC010000022">
    <property type="protein sequence ID" value="KAK7091970.1"/>
    <property type="molecule type" value="Genomic_DNA"/>
</dbReference>
<dbReference type="GO" id="GO:0035091">
    <property type="term" value="F:phosphatidylinositol binding"/>
    <property type="evidence" value="ECO:0007669"/>
    <property type="project" value="InterPro"/>
</dbReference>
<comment type="function">
    <text evidence="12">Critical regulator of endosomal recycling of numerous surface proteins, including integrins, signaling receptor and channels. Binds to NPxY sequences in the cytoplasmic tails of target cargos. Associates with retriever and CCC complexes to prevent lysosomal degradation and promote cell surface recycling of numerous cargos such as integrins ITGB1, ITGB5 and their associated alpha subunits. Also required for maintenance of normal cell surface levels of APP and LRP1. Interacts with membranes containing phosphatidylinositol 3-phosphate (PtdIns(3P)).</text>
</comment>
<dbReference type="InterPro" id="IPR040842">
    <property type="entry name" value="SNX17/31_FERM"/>
</dbReference>
<dbReference type="GO" id="GO:0007165">
    <property type="term" value="P:signal transduction"/>
    <property type="evidence" value="ECO:0007669"/>
    <property type="project" value="InterPro"/>
</dbReference>
<dbReference type="PANTHER" id="PTHR12431">
    <property type="entry name" value="SORTING NEXIN 17 AND 27"/>
    <property type="match status" value="1"/>
</dbReference>
<dbReference type="CDD" id="cd06885">
    <property type="entry name" value="PX_SNX17_31"/>
    <property type="match status" value="1"/>
</dbReference>
<accession>A0AAN9G2W5</accession>
<keyword evidence="7" id="KW-0967">Endosome</keyword>
<evidence type="ECO:0000313" key="16">
    <source>
        <dbReference type="EMBL" id="KAK7091970.1"/>
    </source>
</evidence>
<evidence type="ECO:0000256" key="2">
    <source>
        <dbReference type="ARBA" id="ARBA00004412"/>
    </source>
</evidence>
<comment type="subcellular location">
    <subcellularLocation>
        <location evidence="1">Cytoplasmic vesicle membrane</location>
        <topology evidence="1">Peripheral membrane protein</topology>
        <orientation evidence="1">Cytoplasmic side</orientation>
    </subcellularLocation>
    <subcellularLocation>
        <location evidence="2">Early endosome</location>
    </subcellularLocation>
</comment>
<sequence length="470" mass="53749">MHFSLPDTQELKDEGGAPYTVYNIHINGVFHCSARYKQLRQFHEQLRKEFGPQPLPPFPPKKLLSLASHEVEERRCMLERYIQLVSQDPVMGSSATFNTFLHSAQQDSQKETPERVSLDIYLMNGHKITVSVTSTDQTDDVLEAVASQIEIPNDLVYYFGIYLVRKEEDSMAIVRKMQDFESPFISLRTANKDKGINRIVLRKSYWDSSLDDELLDNKVTLNLLFVQTVNDLERGWILATPDQLKHMKKLVSRGSKKEYLRFSRTLKYYGYIQFKPCLTDYPSPNTRVVAASGGRELNFRVQVGDQVKEGIFKITRMRCWRITTVYPKEGESGYTKSGSAQLELSFEYLMSKDTLRWIAIVSEQAMLMSMCLQSMVDELIMKKQGKRFKRPQDRLQQKSQKGGKPLSPIDPSGNQSPRSQSPVETTDRVSVAVVKCSRRNNFGEKSKMNGKGENGVTENDAFEGIGDDDL</sequence>
<keyword evidence="11" id="KW-0968">Cytoplasmic vesicle</keyword>
<dbReference type="Gene3D" id="3.30.1520.10">
    <property type="entry name" value="Phox-like domain"/>
    <property type="match status" value="1"/>
</dbReference>
<dbReference type="FunFam" id="1.20.80.60:FF:000001">
    <property type="entry name" value="Sorting nexin-17 isoform1"/>
    <property type="match status" value="1"/>
</dbReference>
<dbReference type="InterPro" id="IPR037836">
    <property type="entry name" value="SNX17_FERM-like_dom"/>
</dbReference>
<dbReference type="SMART" id="SM00312">
    <property type="entry name" value="PX"/>
    <property type="match status" value="1"/>
</dbReference>
<evidence type="ECO:0000313" key="17">
    <source>
        <dbReference type="Proteomes" id="UP001374579"/>
    </source>
</evidence>
<keyword evidence="5" id="KW-0813">Transport</keyword>
<dbReference type="Pfam" id="PF21273">
    <property type="entry name" value="SNX17-27-31_F1_FERM"/>
    <property type="match status" value="1"/>
</dbReference>
<dbReference type="GO" id="GO:0032456">
    <property type="term" value="P:endocytic recycling"/>
    <property type="evidence" value="ECO:0007669"/>
    <property type="project" value="TreeGrafter"/>
</dbReference>
<dbReference type="Gene3D" id="3.10.20.90">
    <property type="entry name" value="Phosphatidylinositol 3-kinase Catalytic Subunit, Chain A, domain 1"/>
    <property type="match status" value="1"/>
</dbReference>
<evidence type="ECO:0000256" key="7">
    <source>
        <dbReference type="ARBA" id="ARBA00022753"/>
    </source>
</evidence>
<evidence type="ECO:0000256" key="4">
    <source>
        <dbReference type="ARBA" id="ARBA00015282"/>
    </source>
</evidence>
<feature type="compositionally biased region" description="Polar residues" evidence="13">
    <location>
        <begin position="412"/>
        <end position="424"/>
    </location>
</feature>
<dbReference type="InterPro" id="IPR011993">
    <property type="entry name" value="PH-like_dom_sf"/>
</dbReference>
<evidence type="ECO:0000259" key="14">
    <source>
        <dbReference type="PROSITE" id="PS50195"/>
    </source>
</evidence>
<feature type="domain" description="Ras-associating" evidence="15">
    <location>
        <begin position="114"/>
        <end position="206"/>
    </location>
</feature>
<dbReference type="InterPro" id="IPR048763">
    <property type="entry name" value="SNX17-31_FERM_F1"/>
</dbReference>
<dbReference type="Pfam" id="PF21271">
    <property type="entry name" value="SNX17-31_F2_FERM"/>
    <property type="match status" value="1"/>
</dbReference>
<evidence type="ECO:0000256" key="9">
    <source>
        <dbReference type="ARBA" id="ARBA00023121"/>
    </source>
</evidence>
<evidence type="ECO:0000256" key="13">
    <source>
        <dbReference type="SAM" id="MobiDB-lite"/>
    </source>
</evidence>
<dbReference type="AlphaFoldDB" id="A0AAN9G2W5"/>
<dbReference type="InterPro" id="IPR036871">
    <property type="entry name" value="PX_dom_sf"/>
</dbReference>
<dbReference type="FunFam" id="3.30.1520.10:FF:000008">
    <property type="entry name" value="Sorting nexin-17 isoform1"/>
    <property type="match status" value="1"/>
</dbReference>
<dbReference type="InterPro" id="IPR000159">
    <property type="entry name" value="RA_dom"/>
</dbReference>
<feature type="domain" description="PX" evidence="14">
    <location>
        <begin position="1"/>
        <end position="108"/>
    </location>
</feature>
<organism evidence="16 17">
    <name type="scientific">Littorina saxatilis</name>
    <dbReference type="NCBI Taxonomy" id="31220"/>
    <lineage>
        <taxon>Eukaryota</taxon>
        <taxon>Metazoa</taxon>
        <taxon>Spiralia</taxon>
        <taxon>Lophotrochozoa</taxon>
        <taxon>Mollusca</taxon>
        <taxon>Gastropoda</taxon>
        <taxon>Caenogastropoda</taxon>
        <taxon>Littorinimorpha</taxon>
        <taxon>Littorinoidea</taxon>
        <taxon>Littorinidae</taxon>
        <taxon>Littorina</taxon>
    </lineage>
</organism>
<dbReference type="Gene3D" id="1.20.80.60">
    <property type="match status" value="1"/>
</dbReference>
<dbReference type="InterPro" id="IPR028666">
    <property type="entry name" value="SNX17_FERM_N"/>
</dbReference>
<dbReference type="CDD" id="cd13337">
    <property type="entry name" value="FERM-like_C_SNX17"/>
    <property type="match status" value="1"/>
</dbReference>
<evidence type="ECO:0000256" key="10">
    <source>
        <dbReference type="ARBA" id="ARBA00023136"/>
    </source>
</evidence>